<dbReference type="PROSITE" id="PS51032">
    <property type="entry name" value="AP2_ERF"/>
    <property type="match status" value="2"/>
</dbReference>
<dbReference type="AlphaFoldDB" id="A0AAQ3U0Z3"/>
<dbReference type="Proteomes" id="UP001341281">
    <property type="component" value="Chromosome 06"/>
</dbReference>
<feature type="region of interest" description="Disordered" evidence="8">
    <location>
        <begin position="1"/>
        <end position="30"/>
    </location>
</feature>
<keyword evidence="3" id="KW-0238">DNA-binding</keyword>
<feature type="compositionally biased region" description="Polar residues" evidence="8">
    <location>
        <begin position="1"/>
        <end position="18"/>
    </location>
</feature>
<sequence>MSSSLPPEQPEHAQSSSPGERKYKGVRRRKWGSWASEIRLPNSRERIWLGSYDTPEKAARAFDAASVCLRGTDGADGLNFPSSPPAVVGRTSDPEMVRAAAMAHANRPVPTSTSAAAPWRATERPERTIAYDDGDGAPVDVEAAAAVTVNGPAPLQLQVSVETFNWSEVMANPPPIYSPVKKLYKGVRQRKWGRWASEIRLPNSRDRIWLGSYDTPEEAARAFDAAYLCLRGPGGGDGHGLNFADSPPPLVGRTTHPREVHAAAVSHANRAAAAALPARAGATVETTAAAAVAAPSSSPSLLEVQQVSAESLDDRWWLQQADDTTPLYSPANAYLLPALPEAADPHDGDMEENGSGACPDDLWCFDSGEASVSDRVASTPESEKTPPIFP</sequence>
<dbReference type="EMBL" id="CP144750">
    <property type="protein sequence ID" value="WVZ82149.1"/>
    <property type="molecule type" value="Genomic_DNA"/>
</dbReference>
<dbReference type="GO" id="GO:0005634">
    <property type="term" value="C:nucleus"/>
    <property type="evidence" value="ECO:0007669"/>
    <property type="project" value="UniProtKB-SubCell"/>
</dbReference>
<organism evidence="10 11">
    <name type="scientific">Paspalum notatum var. saurae</name>
    <dbReference type="NCBI Taxonomy" id="547442"/>
    <lineage>
        <taxon>Eukaryota</taxon>
        <taxon>Viridiplantae</taxon>
        <taxon>Streptophyta</taxon>
        <taxon>Embryophyta</taxon>
        <taxon>Tracheophyta</taxon>
        <taxon>Spermatophyta</taxon>
        <taxon>Magnoliopsida</taxon>
        <taxon>Liliopsida</taxon>
        <taxon>Poales</taxon>
        <taxon>Poaceae</taxon>
        <taxon>PACMAD clade</taxon>
        <taxon>Panicoideae</taxon>
        <taxon>Andropogonodae</taxon>
        <taxon>Paspaleae</taxon>
        <taxon>Paspalinae</taxon>
        <taxon>Paspalum</taxon>
    </lineage>
</organism>
<comment type="similarity">
    <text evidence="7">Belongs to the AP2/ERF transcription factor family. ERF subfamily.</text>
</comment>
<accession>A0AAQ3U0Z3</accession>
<gene>
    <name evidence="10" type="ORF">U9M48_029446</name>
</gene>
<protein>
    <recommendedName>
        <fullName evidence="9">AP2/ERF domain-containing protein</fullName>
    </recommendedName>
</protein>
<proteinExistence type="inferred from homology"/>
<dbReference type="Gene3D" id="3.30.730.10">
    <property type="entry name" value="AP2/ERF domain"/>
    <property type="match status" value="2"/>
</dbReference>
<dbReference type="PRINTS" id="PR00367">
    <property type="entry name" value="ETHRSPELEMNT"/>
</dbReference>
<dbReference type="InterPro" id="IPR036955">
    <property type="entry name" value="AP2/ERF_dom_sf"/>
</dbReference>
<keyword evidence="2" id="KW-0805">Transcription regulation</keyword>
<evidence type="ECO:0000313" key="11">
    <source>
        <dbReference type="Proteomes" id="UP001341281"/>
    </source>
</evidence>
<evidence type="ECO:0000256" key="3">
    <source>
        <dbReference type="ARBA" id="ARBA00023125"/>
    </source>
</evidence>
<dbReference type="Pfam" id="PF00847">
    <property type="entry name" value="AP2"/>
    <property type="match status" value="2"/>
</dbReference>
<dbReference type="GO" id="GO:0003677">
    <property type="term" value="F:DNA binding"/>
    <property type="evidence" value="ECO:0007669"/>
    <property type="project" value="UniProtKB-KW"/>
</dbReference>
<dbReference type="GO" id="GO:0003700">
    <property type="term" value="F:DNA-binding transcription factor activity"/>
    <property type="evidence" value="ECO:0007669"/>
    <property type="project" value="InterPro"/>
</dbReference>
<feature type="domain" description="AP2/ERF" evidence="9">
    <location>
        <begin position="22"/>
        <end position="81"/>
    </location>
</feature>
<evidence type="ECO:0000256" key="5">
    <source>
        <dbReference type="ARBA" id="ARBA00023163"/>
    </source>
</evidence>
<keyword evidence="11" id="KW-1185">Reference proteome</keyword>
<evidence type="ECO:0000259" key="9">
    <source>
        <dbReference type="PROSITE" id="PS51032"/>
    </source>
</evidence>
<keyword evidence="6" id="KW-0539">Nucleus</keyword>
<evidence type="ECO:0000256" key="2">
    <source>
        <dbReference type="ARBA" id="ARBA00023015"/>
    </source>
</evidence>
<dbReference type="SMART" id="SM00380">
    <property type="entry name" value="AP2"/>
    <property type="match status" value="2"/>
</dbReference>
<evidence type="ECO:0000256" key="1">
    <source>
        <dbReference type="ARBA" id="ARBA00004123"/>
    </source>
</evidence>
<comment type="subcellular location">
    <subcellularLocation>
        <location evidence="1">Nucleus</location>
    </subcellularLocation>
</comment>
<evidence type="ECO:0000256" key="6">
    <source>
        <dbReference type="ARBA" id="ARBA00023242"/>
    </source>
</evidence>
<dbReference type="InterPro" id="IPR051032">
    <property type="entry name" value="AP2/ERF_TF_ERF_subfamily"/>
</dbReference>
<evidence type="ECO:0000313" key="10">
    <source>
        <dbReference type="EMBL" id="WVZ82149.1"/>
    </source>
</evidence>
<dbReference type="InterPro" id="IPR016177">
    <property type="entry name" value="DNA-bd_dom_sf"/>
</dbReference>
<feature type="region of interest" description="Disordered" evidence="8">
    <location>
        <begin position="369"/>
        <end position="390"/>
    </location>
</feature>
<evidence type="ECO:0000256" key="4">
    <source>
        <dbReference type="ARBA" id="ARBA00023159"/>
    </source>
</evidence>
<reference evidence="10 11" key="1">
    <citation type="submission" date="2024-02" db="EMBL/GenBank/DDBJ databases">
        <title>High-quality chromosome-scale genome assembly of Pensacola bahiagrass (Paspalum notatum Flugge var. saurae).</title>
        <authorList>
            <person name="Vega J.M."/>
            <person name="Podio M."/>
            <person name="Orjuela J."/>
            <person name="Siena L.A."/>
            <person name="Pessino S.C."/>
            <person name="Combes M.C."/>
            <person name="Mariac C."/>
            <person name="Albertini E."/>
            <person name="Pupilli F."/>
            <person name="Ortiz J.P.A."/>
            <person name="Leblanc O."/>
        </authorList>
    </citation>
    <scope>NUCLEOTIDE SEQUENCE [LARGE SCALE GENOMIC DNA]</scope>
    <source>
        <strain evidence="10">R1</strain>
        <tissue evidence="10">Leaf</tissue>
    </source>
</reference>
<dbReference type="InterPro" id="IPR001471">
    <property type="entry name" value="AP2/ERF_dom"/>
</dbReference>
<dbReference type="CDD" id="cd00018">
    <property type="entry name" value="AP2"/>
    <property type="match status" value="2"/>
</dbReference>
<evidence type="ECO:0000256" key="8">
    <source>
        <dbReference type="SAM" id="MobiDB-lite"/>
    </source>
</evidence>
<dbReference type="SUPFAM" id="SSF54171">
    <property type="entry name" value="DNA-binding domain"/>
    <property type="match status" value="2"/>
</dbReference>
<keyword evidence="5" id="KW-0804">Transcription</keyword>
<keyword evidence="4" id="KW-0010">Activator</keyword>
<name>A0AAQ3U0Z3_PASNO</name>
<dbReference type="PANTHER" id="PTHR31985:SF249">
    <property type="entry name" value="OS06G0197200 PROTEIN"/>
    <property type="match status" value="1"/>
</dbReference>
<dbReference type="PANTHER" id="PTHR31985">
    <property type="entry name" value="ETHYLENE-RESPONSIVE TRANSCRIPTION FACTOR ERF042-RELATED"/>
    <property type="match status" value="1"/>
</dbReference>
<feature type="domain" description="AP2/ERF" evidence="9">
    <location>
        <begin position="183"/>
        <end position="244"/>
    </location>
</feature>
<evidence type="ECO:0000256" key="7">
    <source>
        <dbReference type="ARBA" id="ARBA00024343"/>
    </source>
</evidence>